<dbReference type="STRING" id="1503961.SAMN05421736_10867"/>
<evidence type="ECO:0000313" key="1">
    <source>
        <dbReference type="EMBL" id="SDZ24030.1"/>
    </source>
</evidence>
<organism evidence="1 2">
    <name type="scientific">Evansella caseinilytica</name>
    <dbReference type="NCBI Taxonomy" id="1503961"/>
    <lineage>
        <taxon>Bacteria</taxon>
        <taxon>Bacillati</taxon>
        <taxon>Bacillota</taxon>
        <taxon>Bacilli</taxon>
        <taxon>Bacillales</taxon>
        <taxon>Bacillaceae</taxon>
        <taxon>Evansella</taxon>
    </lineage>
</organism>
<dbReference type="EMBL" id="FNPI01000008">
    <property type="protein sequence ID" value="SDZ24030.1"/>
    <property type="molecule type" value="Genomic_DNA"/>
</dbReference>
<name>A0A1H3REH5_9BACI</name>
<sequence length="40" mass="4184">MSRFLGGRGAMFSLRQGLYAATATGQPDITLRKAVTIGVA</sequence>
<dbReference type="AlphaFoldDB" id="A0A1H3REH5"/>
<keyword evidence="2" id="KW-1185">Reference proteome</keyword>
<protein>
    <submittedName>
        <fullName evidence="1">Uncharacterized protein</fullName>
    </submittedName>
</protein>
<accession>A0A1H3REH5</accession>
<proteinExistence type="predicted"/>
<evidence type="ECO:0000313" key="2">
    <source>
        <dbReference type="Proteomes" id="UP000198935"/>
    </source>
</evidence>
<dbReference type="Proteomes" id="UP000198935">
    <property type="component" value="Unassembled WGS sequence"/>
</dbReference>
<gene>
    <name evidence="1" type="ORF">SAMN05421736_10867</name>
</gene>
<reference evidence="2" key="1">
    <citation type="submission" date="2016-10" db="EMBL/GenBank/DDBJ databases">
        <authorList>
            <person name="Varghese N."/>
            <person name="Submissions S."/>
        </authorList>
    </citation>
    <scope>NUCLEOTIDE SEQUENCE [LARGE SCALE GENOMIC DNA]</scope>
    <source>
        <strain evidence="2">SP</strain>
    </source>
</reference>